<organism evidence="6 7">
    <name type="scientific">Francisella hispaniensis FSC454</name>
    <dbReference type="NCBI Taxonomy" id="1088883"/>
    <lineage>
        <taxon>Bacteria</taxon>
        <taxon>Pseudomonadati</taxon>
        <taxon>Pseudomonadota</taxon>
        <taxon>Gammaproteobacteria</taxon>
        <taxon>Thiotrichales</taxon>
        <taxon>Francisellaceae</taxon>
        <taxon>Francisella</taxon>
    </lineage>
</organism>
<evidence type="ECO:0000256" key="2">
    <source>
        <dbReference type="ARBA" id="ARBA00023015"/>
    </source>
</evidence>
<dbReference type="SUPFAM" id="SSF46785">
    <property type="entry name" value="Winged helix' DNA-binding domain"/>
    <property type="match status" value="1"/>
</dbReference>
<dbReference type="PROSITE" id="PS50931">
    <property type="entry name" value="HTH_LYSR"/>
    <property type="match status" value="1"/>
</dbReference>
<dbReference type="PANTHER" id="PTHR30537:SF5">
    <property type="entry name" value="HTH-TYPE TRANSCRIPTIONAL ACTIVATOR TTDR-RELATED"/>
    <property type="match status" value="1"/>
</dbReference>
<dbReference type="PRINTS" id="PR00039">
    <property type="entry name" value="HTHLYSR"/>
</dbReference>
<evidence type="ECO:0000256" key="3">
    <source>
        <dbReference type="ARBA" id="ARBA00023125"/>
    </source>
</evidence>
<dbReference type="InterPro" id="IPR036390">
    <property type="entry name" value="WH_DNA-bd_sf"/>
</dbReference>
<dbReference type="Pfam" id="PF03466">
    <property type="entry name" value="LysR_substrate"/>
    <property type="match status" value="1"/>
</dbReference>
<keyword evidence="3" id="KW-0238">DNA-binding</keyword>
<dbReference type="InterPro" id="IPR011991">
    <property type="entry name" value="ArsR-like_HTH"/>
</dbReference>
<dbReference type="Proteomes" id="UP000182459">
    <property type="component" value="Chromosome"/>
</dbReference>
<evidence type="ECO:0000256" key="1">
    <source>
        <dbReference type="ARBA" id="ARBA00009437"/>
    </source>
</evidence>
<dbReference type="Pfam" id="PF00126">
    <property type="entry name" value="HTH_1"/>
    <property type="match status" value="1"/>
</dbReference>
<dbReference type="GO" id="GO:0043565">
    <property type="term" value="F:sequence-specific DNA binding"/>
    <property type="evidence" value="ECO:0007669"/>
    <property type="project" value="TreeGrafter"/>
</dbReference>
<reference evidence="6 7" key="1">
    <citation type="submission" date="2016-11" db="EMBL/GenBank/DDBJ databases">
        <authorList>
            <person name="Hagglund E."/>
            <person name="Bystrom M."/>
            <person name="Naslund J."/>
            <person name="Stenberg P."/>
            <person name="Sjodin A."/>
        </authorList>
    </citation>
    <scope>NUCLEOTIDE SEQUENCE [LARGE SCALE GENOMIC DNA]</scope>
    <source>
        <strain evidence="6 7">CCUG 58020</strain>
    </source>
</reference>
<evidence type="ECO:0000256" key="4">
    <source>
        <dbReference type="ARBA" id="ARBA00023163"/>
    </source>
</evidence>
<dbReference type="KEGG" id="fhi:FSC454_03420"/>
<dbReference type="EMBL" id="CP018093">
    <property type="protein sequence ID" value="APD50247.1"/>
    <property type="molecule type" value="Genomic_DNA"/>
</dbReference>
<dbReference type="Gene3D" id="1.10.10.10">
    <property type="entry name" value="Winged helix-like DNA-binding domain superfamily/Winged helix DNA-binding domain"/>
    <property type="match status" value="1"/>
</dbReference>
<dbReference type="Gene3D" id="3.40.190.290">
    <property type="match status" value="1"/>
</dbReference>
<dbReference type="InterPro" id="IPR005119">
    <property type="entry name" value="LysR_subst-bd"/>
</dbReference>
<dbReference type="GO" id="GO:0003700">
    <property type="term" value="F:DNA-binding transcription factor activity"/>
    <property type="evidence" value="ECO:0007669"/>
    <property type="project" value="InterPro"/>
</dbReference>
<evidence type="ECO:0000259" key="5">
    <source>
        <dbReference type="PROSITE" id="PS50931"/>
    </source>
</evidence>
<dbReference type="InterPro" id="IPR036388">
    <property type="entry name" value="WH-like_DNA-bd_sf"/>
</dbReference>
<feature type="domain" description="HTH lysR-type" evidence="5">
    <location>
        <begin position="1"/>
        <end position="59"/>
    </location>
</feature>
<dbReference type="GO" id="GO:0006351">
    <property type="term" value="P:DNA-templated transcription"/>
    <property type="evidence" value="ECO:0007669"/>
    <property type="project" value="TreeGrafter"/>
</dbReference>
<dbReference type="SUPFAM" id="SSF53850">
    <property type="entry name" value="Periplasmic binding protein-like II"/>
    <property type="match status" value="1"/>
</dbReference>
<dbReference type="InterPro" id="IPR058163">
    <property type="entry name" value="LysR-type_TF_proteobact-type"/>
</dbReference>
<evidence type="ECO:0000313" key="7">
    <source>
        <dbReference type="Proteomes" id="UP000182459"/>
    </source>
</evidence>
<name>A0AAC9NPM3_9GAMM</name>
<evidence type="ECO:0000313" key="6">
    <source>
        <dbReference type="EMBL" id="APD50247.1"/>
    </source>
</evidence>
<dbReference type="RefSeq" id="WP_066046454.1">
    <property type="nucleotide sequence ID" value="NZ_CP018093.1"/>
</dbReference>
<accession>A0AAC9NPM3</accession>
<keyword evidence="2" id="KW-0805">Transcription regulation</keyword>
<sequence length="297" mass="34051">MNFDDIFLFVKLVNKGTFTELAKQLNVSQSTVSRRIQSLEESINTKLLKRNSRGVIEITTEGQSLYNNFSYIEKQAVMTLQKWINSSKQVKGILRIGVPKLFFDNILVPKLDTFYARYPNVQLIFSYTARVVDLVKDNIDIAITTKKPITHNCTIKTLIRAKNKLYASKKYIQEKGTPQTVKELENHNIVGFVSNDRCQNILEAFSELDNSSQEVTINPDLFLNNAIYNINLATKCNRIINVLDIFVDSKADIEPVLSEYYFGKTSFYLIRATGVRSNLEREFVKFVDMCLQAILNS</sequence>
<comment type="similarity">
    <text evidence="1">Belongs to the LysR transcriptional regulatory family.</text>
</comment>
<dbReference type="InterPro" id="IPR000847">
    <property type="entry name" value="LysR_HTH_N"/>
</dbReference>
<gene>
    <name evidence="6" type="ORF">FSC454_03420</name>
</gene>
<keyword evidence="7" id="KW-1185">Reference proteome</keyword>
<dbReference type="AlphaFoldDB" id="A0AAC9NPM3"/>
<keyword evidence="4" id="KW-0804">Transcription</keyword>
<dbReference type="CDD" id="cd00090">
    <property type="entry name" value="HTH_ARSR"/>
    <property type="match status" value="1"/>
</dbReference>
<dbReference type="PANTHER" id="PTHR30537">
    <property type="entry name" value="HTH-TYPE TRANSCRIPTIONAL REGULATOR"/>
    <property type="match status" value="1"/>
</dbReference>
<protein>
    <submittedName>
        <fullName evidence="6">LysR family transcriptional regulator</fullName>
    </submittedName>
</protein>
<proteinExistence type="inferred from homology"/>